<dbReference type="InterPro" id="IPR010982">
    <property type="entry name" value="Lambda_DNA-bd_dom_sf"/>
</dbReference>
<dbReference type="PROSITE" id="PS50932">
    <property type="entry name" value="HTH_LACI_2"/>
    <property type="match status" value="1"/>
</dbReference>
<feature type="domain" description="HTH lacI-type" evidence="5">
    <location>
        <begin position="21"/>
        <end position="75"/>
    </location>
</feature>
<dbReference type="PANTHER" id="PTHR30146">
    <property type="entry name" value="LACI-RELATED TRANSCRIPTIONAL REPRESSOR"/>
    <property type="match status" value="1"/>
</dbReference>
<organism evidence="6 7">
    <name type="scientific">Aeriscardovia aeriphila</name>
    <dbReference type="NCBI Taxonomy" id="218139"/>
    <lineage>
        <taxon>Bacteria</taxon>
        <taxon>Bacillati</taxon>
        <taxon>Actinomycetota</taxon>
        <taxon>Actinomycetes</taxon>
        <taxon>Bifidobacteriales</taxon>
        <taxon>Bifidobacteriaceae</taxon>
        <taxon>Aeriscardovia</taxon>
    </lineage>
</organism>
<evidence type="ECO:0000313" key="6">
    <source>
        <dbReference type="EMBL" id="OZG56881.1"/>
    </source>
</evidence>
<evidence type="ECO:0000256" key="4">
    <source>
        <dbReference type="SAM" id="MobiDB-lite"/>
    </source>
</evidence>
<gene>
    <name evidence="6" type="ORF">AEAE_0190</name>
</gene>
<name>A0A261FCK5_9BIFI</name>
<dbReference type="CDD" id="cd06267">
    <property type="entry name" value="PBP1_LacI_sugar_binding-like"/>
    <property type="match status" value="1"/>
</dbReference>
<evidence type="ECO:0000256" key="2">
    <source>
        <dbReference type="ARBA" id="ARBA00023125"/>
    </source>
</evidence>
<sequence>MSMTEHAQLGQPDPNRETQQASIHDVAQAVGVSVSTVSRSFTRPNLVSPRTREKVLRAAAELHFSISRSAMALKSGRSFRIALLLPSPITEWFNVNVYAGLNEVLQPAGYDISVFQISTNDARHRFFSEMPVRRNADAVVLCSFNTREDELSLLLGMGVPVVGINTSSLVGLDAGTSTDDVKSAEIATKHLISLGHRNIAYIYTSHDTPFTYSADDRHEGFENAIRDSHADVSTATISCPYDHNPVDACLTQLINLDPQPTALFFQTDDLAIPVMMRLGRYGKRAPRDYSIIGFDDIPSARDIGLTTMHQNPHALGVSGAQKVLNLIESQSMDNAFENPTARLVLRQTTSPIDG</sequence>
<keyword evidence="7" id="KW-1185">Reference proteome</keyword>
<keyword evidence="3" id="KW-0804">Transcription</keyword>
<keyword evidence="2" id="KW-0238">DNA-binding</keyword>
<evidence type="ECO:0000313" key="7">
    <source>
        <dbReference type="Proteomes" id="UP000228976"/>
    </source>
</evidence>
<dbReference type="Pfam" id="PF13377">
    <property type="entry name" value="Peripla_BP_3"/>
    <property type="match status" value="1"/>
</dbReference>
<dbReference type="GO" id="GO:0000976">
    <property type="term" value="F:transcription cis-regulatory region binding"/>
    <property type="evidence" value="ECO:0007669"/>
    <property type="project" value="TreeGrafter"/>
</dbReference>
<proteinExistence type="predicted"/>
<comment type="caution">
    <text evidence="6">The sequence shown here is derived from an EMBL/GenBank/DDBJ whole genome shotgun (WGS) entry which is preliminary data.</text>
</comment>
<dbReference type="AlphaFoldDB" id="A0A261FCK5"/>
<dbReference type="SMART" id="SM00354">
    <property type="entry name" value="HTH_LACI"/>
    <property type="match status" value="1"/>
</dbReference>
<dbReference type="SUPFAM" id="SSF53822">
    <property type="entry name" value="Periplasmic binding protein-like I"/>
    <property type="match status" value="1"/>
</dbReference>
<reference evidence="6 7" key="1">
    <citation type="journal article" date="2017" name="BMC Genomics">
        <title>Comparative genomic and phylogenomic analyses of the Bifidobacteriaceae family.</title>
        <authorList>
            <person name="Lugli G.A."/>
            <person name="Milani C."/>
            <person name="Turroni F."/>
            <person name="Duranti S."/>
            <person name="Mancabelli L."/>
            <person name="Mangifesta M."/>
            <person name="Ferrario C."/>
            <person name="Modesto M."/>
            <person name="Mattarelli P."/>
            <person name="Jiri K."/>
            <person name="van Sinderen D."/>
            <person name="Ventura M."/>
        </authorList>
    </citation>
    <scope>NUCLEOTIDE SEQUENCE [LARGE SCALE GENOMIC DNA]</scope>
    <source>
        <strain evidence="6 7">LMG 21773</strain>
    </source>
</reference>
<evidence type="ECO:0000256" key="3">
    <source>
        <dbReference type="ARBA" id="ARBA00023163"/>
    </source>
</evidence>
<dbReference type="Proteomes" id="UP000228976">
    <property type="component" value="Unassembled WGS sequence"/>
</dbReference>
<dbReference type="Gene3D" id="1.10.260.40">
    <property type="entry name" value="lambda repressor-like DNA-binding domains"/>
    <property type="match status" value="1"/>
</dbReference>
<dbReference type="Pfam" id="PF00356">
    <property type="entry name" value="LacI"/>
    <property type="match status" value="1"/>
</dbReference>
<accession>A0A261FCK5</accession>
<dbReference type="SUPFAM" id="SSF47413">
    <property type="entry name" value="lambda repressor-like DNA-binding domains"/>
    <property type="match status" value="1"/>
</dbReference>
<dbReference type="GO" id="GO:0003700">
    <property type="term" value="F:DNA-binding transcription factor activity"/>
    <property type="evidence" value="ECO:0007669"/>
    <property type="project" value="TreeGrafter"/>
</dbReference>
<protein>
    <submittedName>
        <fullName evidence="6">LacI family transcriptional regulator</fullName>
    </submittedName>
</protein>
<keyword evidence="1" id="KW-0805">Transcription regulation</keyword>
<evidence type="ECO:0000256" key="1">
    <source>
        <dbReference type="ARBA" id="ARBA00023015"/>
    </source>
</evidence>
<dbReference type="RefSeq" id="WP_244569573.1">
    <property type="nucleotide sequence ID" value="NZ_JACBYZ010000001.1"/>
</dbReference>
<feature type="region of interest" description="Disordered" evidence="4">
    <location>
        <begin position="1"/>
        <end position="23"/>
    </location>
</feature>
<dbReference type="Gene3D" id="3.40.50.2300">
    <property type="match status" value="2"/>
</dbReference>
<evidence type="ECO:0000259" key="5">
    <source>
        <dbReference type="PROSITE" id="PS50932"/>
    </source>
</evidence>
<dbReference type="InterPro" id="IPR046335">
    <property type="entry name" value="LacI/GalR-like_sensor"/>
</dbReference>
<dbReference type="CDD" id="cd01392">
    <property type="entry name" value="HTH_LacI"/>
    <property type="match status" value="1"/>
</dbReference>
<dbReference type="PANTHER" id="PTHR30146:SF109">
    <property type="entry name" value="HTH-TYPE TRANSCRIPTIONAL REGULATOR GALS"/>
    <property type="match status" value="1"/>
</dbReference>
<dbReference type="InterPro" id="IPR028082">
    <property type="entry name" value="Peripla_BP_I"/>
</dbReference>
<dbReference type="InterPro" id="IPR000843">
    <property type="entry name" value="HTH_LacI"/>
</dbReference>
<dbReference type="EMBL" id="MWWU01000001">
    <property type="protein sequence ID" value="OZG56881.1"/>
    <property type="molecule type" value="Genomic_DNA"/>
</dbReference>